<dbReference type="AlphaFoldDB" id="C7XUX1"/>
<evidence type="ECO:0000313" key="2">
    <source>
        <dbReference type="Proteomes" id="UP000003987"/>
    </source>
</evidence>
<dbReference type="EMBL" id="GG698802">
    <property type="protein sequence ID" value="EEU31082.1"/>
    <property type="molecule type" value="Genomic_DNA"/>
</dbReference>
<gene>
    <name evidence="1" type="ORF">HMPREF0501_00487</name>
</gene>
<sequence>MELKDYRINPMDFAIACVQSSSDKITVEEKLRVYKKAYEEATKFADQIQKELN</sequence>
<proteinExistence type="predicted"/>
<protein>
    <submittedName>
        <fullName evidence="1">Uncharacterized protein</fullName>
    </submittedName>
</protein>
<accession>C7XUX1</accession>
<dbReference type="Proteomes" id="UP000003987">
    <property type="component" value="Unassembled WGS sequence"/>
</dbReference>
<dbReference type="OrthoDB" id="9959285at2"/>
<dbReference type="RefSeq" id="WP_006916272.1">
    <property type="nucleotide sequence ID" value="NZ_GG698802.1"/>
</dbReference>
<dbReference type="eggNOG" id="ENOG5032PFG">
    <property type="taxonomic scope" value="Bacteria"/>
</dbReference>
<dbReference type="HOGENOM" id="CLU_3062742_0_0_9"/>
<keyword evidence="2" id="KW-1185">Reference proteome</keyword>
<dbReference type="STRING" id="575594.HMPREF0501_00487"/>
<reference evidence="1 2" key="1">
    <citation type="submission" date="2009-06" db="EMBL/GenBank/DDBJ databases">
        <title>The Genome Sequence of Lactobacillus coleohominis strain 101-4-CHN.</title>
        <authorList>
            <consortium name="The Broad Institute Genome Sequencing Platform"/>
            <person name="Ward D."/>
            <person name="Young S.K."/>
            <person name="Zeng Q."/>
            <person name="Koehrsen M."/>
            <person name="Alvarado L."/>
            <person name="Berlin A."/>
            <person name="Borenstein D."/>
            <person name="Chen Z."/>
            <person name="Engels R."/>
            <person name="Freedman E."/>
            <person name="Gellesch M."/>
            <person name="Goldberg J."/>
            <person name="Griggs A."/>
            <person name="Gujja S."/>
            <person name="Heiman D."/>
            <person name="Hepburn T."/>
            <person name="Howarth C."/>
            <person name="Jen D."/>
            <person name="Larson L."/>
            <person name="Lewis B."/>
            <person name="Mehta T."/>
            <person name="Park D."/>
            <person name="Pearson M."/>
            <person name="Roberts A."/>
            <person name="Saif S."/>
            <person name="Shea T."/>
            <person name="Shenoy N."/>
            <person name="Sisk P."/>
            <person name="Stolte C."/>
            <person name="Sykes S."/>
            <person name="Walk T."/>
            <person name="White J."/>
            <person name="Yandava C."/>
            <person name="Liu Y."/>
            <person name="Xu Q."/>
            <person name="Lander E."/>
            <person name="Nusbaum C."/>
            <person name="Galagan J."/>
            <person name="Birren B."/>
        </authorList>
    </citation>
    <scope>NUCLEOTIDE SEQUENCE [LARGE SCALE GENOMIC DNA]</scope>
    <source>
        <strain evidence="1 2">101-4-CHN</strain>
    </source>
</reference>
<evidence type="ECO:0000313" key="1">
    <source>
        <dbReference type="EMBL" id="EEU31082.1"/>
    </source>
</evidence>
<organism evidence="1 2">
    <name type="scientific">Limosilactobacillus coleohominis 101-4-CHN</name>
    <dbReference type="NCBI Taxonomy" id="575594"/>
    <lineage>
        <taxon>Bacteria</taxon>
        <taxon>Bacillati</taxon>
        <taxon>Bacillota</taxon>
        <taxon>Bacilli</taxon>
        <taxon>Lactobacillales</taxon>
        <taxon>Lactobacillaceae</taxon>
        <taxon>Limosilactobacillus</taxon>
    </lineage>
</organism>
<name>C7XUX1_9LACO</name>